<dbReference type="Pfam" id="PF24716">
    <property type="entry name" value="WapI"/>
    <property type="match status" value="1"/>
</dbReference>
<sequence>MRDDLQPRVLIGREAGDHCAIRVLGRLHARADDYWDGNWLMSSIDLVIGPFDGTVPASLRAEELTTFRDQLGVLHQSLTGAAVLDSMEEWLHLVVSVTSSGAVEVTGKARDRLGRANELLFQIDDLDQSDLPKIIEALDEVGALFPVIGHP</sequence>
<keyword evidence="2" id="KW-1185">Reference proteome</keyword>
<reference evidence="1 2" key="1">
    <citation type="submission" date="2019-02" db="EMBL/GenBank/DDBJ databases">
        <title>Kribbella capetownensis sp. nov. and Kribbella speibonae sp. nov., isolated from soil.</title>
        <authorList>
            <person name="Curtis S.M."/>
            <person name="Norton I."/>
            <person name="Everest G.J."/>
            <person name="Meyers P.R."/>
        </authorList>
    </citation>
    <scope>NUCLEOTIDE SEQUENCE [LARGE SCALE GENOMIC DNA]</scope>
    <source>
        <strain evidence="1 2">NRRL B-24813</strain>
    </source>
</reference>
<accession>A0A4R0K7H8</accession>
<dbReference type="RefSeq" id="WP_131364440.1">
    <property type="nucleotide sequence ID" value="NZ_SJKB01000016.1"/>
</dbReference>
<dbReference type="AlphaFoldDB" id="A0A4R0K7H8"/>
<evidence type="ECO:0000313" key="1">
    <source>
        <dbReference type="EMBL" id="TCC55187.1"/>
    </source>
</evidence>
<dbReference type="EMBL" id="SJKB01000016">
    <property type="protein sequence ID" value="TCC55187.1"/>
    <property type="molecule type" value="Genomic_DNA"/>
</dbReference>
<comment type="caution">
    <text evidence="1">The sequence shown here is derived from an EMBL/GenBank/DDBJ whole genome shotgun (WGS) entry which is preliminary data.</text>
</comment>
<dbReference type="Proteomes" id="UP000291144">
    <property type="component" value="Unassembled WGS sequence"/>
</dbReference>
<gene>
    <name evidence="1" type="ORF">E0H73_37015</name>
</gene>
<organism evidence="1 2">
    <name type="scientific">Kribbella pittospori</name>
    <dbReference type="NCBI Taxonomy" id="722689"/>
    <lineage>
        <taxon>Bacteria</taxon>
        <taxon>Bacillati</taxon>
        <taxon>Actinomycetota</taxon>
        <taxon>Actinomycetes</taxon>
        <taxon>Propionibacteriales</taxon>
        <taxon>Kribbellaceae</taxon>
        <taxon>Kribbella</taxon>
    </lineage>
</organism>
<dbReference type="InterPro" id="IPR056510">
    <property type="entry name" value="WapI"/>
</dbReference>
<protein>
    <submittedName>
        <fullName evidence="1">Uncharacterized protein</fullName>
    </submittedName>
</protein>
<proteinExistence type="predicted"/>
<dbReference type="OrthoDB" id="3404075at2"/>
<name>A0A4R0K7H8_9ACTN</name>
<evidence type="ECO:0000313" key="2">
    <source>
        <dbReference type="Proteomes" id="UP000291144"/>
    </source>
</evidence>